<gene>
    <name evidence="3" type="ORF">LNL84_02465</name>
</gene>
<name>A0A9X2AXL6_9VIBR</name>
<organism evidence="3 4">
    <name type="scientific">Vibrio gelatinilyticus</name>
    <dbReference type="NCBI Taxonomy" id="2893468"/>
    <lineage>
        <taxon>Bacteria</taxon>
        <taxon>Pseudomonadati</taxon>
        <taxon>Pseudomonadota</taxon>
        <taxon>Gammaproteobacteria</taxon>
        <taxon>Vibrionales</taxon>
        <taxon>Vibrionaceae</taxon>
        <taxon>Vibrio</taxon>
    </lineage>
</organism>
<dbReference type="PANTHER" id="PTHR42954">
    <property type="entry name" value="FE(2+) TRANSPORT PROTEIN A"/>
    <property type="match status" value="1"/>
</dbReference>
<dbReference type="Pfam" id="PF04023">
    <property type="entry name" value="FeoA"/>
    <property type="match status" value="1"/>
</dbReference>
<keyword evidence="1" id="KW-0408">Iron</keyword>
<reference evidence="3" key="1">
    <citation type="submission" date="2021-11" db="EMBL/GenBank/DDBJ databases">
        <title>Vibrio ZSDE26 sp. nov. and Vibrio ZSDZ34 sp. nov., isolated from coastal seawater in Qingdao.</title>
        <authorList>
            <person name="Zhang P."/>
        </authorList>
    </citation>
    <scope>NUCLEOTIDE SEQUENCE</scope>
    <source>
        <strain evidence="3">ZSDZ34</strain>
    </source>
</reference>
<comment type="caution">
    <text evidence="3">The sequence shown here is derived from an EMBL/GenBank/DDBJ whole genome shotgun (WGS) entry which is preliminary data.</text>
</comment>
<evidence type="ECO:0000259" key="2">
    <source>
        <dbReference type="SMART" id="SM00899"/>
    </source>
</evidence>
<dbReference type="GO" id="GO:0046914">
    <property type="term" value="F:transition metal ion binding"/>
    <property type="evidence" value="ECO:0007669"/>
    <property type="project" value="InterPro"/>
</dbReference>
<dbReference type="Gene3D" id="2.30.30.90">
    <property type="match status" value="1"/>
</dbReference>
<dbReference type="InterPro" id="IPR007167">
    <property type="entry name" value="Fe-transptr_FeoA-like"/>
</dbReference>
<dbReference type="AlphaFoldDB" id="A0A9X2AXL6"/>
<proteinExistence type="predicted"/>
<dbReference type="EMBL" id="JAJNNZ010000002">
    <property type="protein sequence ID" value="MCJ2375687.1"/>
    <property type="molecule type" value="Genomic_DNA"/>
</dbReference>
<evidence type="ECO:0000313" key="4">
    <source>
        <dbReference type="Proteomes" id="UP001139488"/>
    </source>
</evidence>
<dbReference type="SMART" id="SM00899">
    <property type="entry name" value="FeoA"/>
    <property type="match status" value="1"/>
</dbReference>
<protein>
    <submittedName>
        <fullName evidence="3">Ferrous iron transport protein A</fullName>
    </submittedName>
</protein>
<accession>A0A9X2AXL6</accession>
<dbReference type="RefSeq" id="WP_244354969.1">
    <property type="nucleotide sequence ID" value="NZ_JAJNNZ010000002.1"/>
</dbReference>
<dbReference type="SUPFAM" id="SSF50037">
    <property type="entry name" value="C-terminal domain of transcriptional repressors"/>
    <property type="match status" value="1"/>
</dbReference>
<keyword evidence="4" id="KW-1185">Reference proteome</keyword>
<dbReference type="InterPro" id="IPR038157">
    <property type="entry name" value="FeoA_core_dom"/>
</dbReference>
<feature type="domain" description="Ferrous iron transporter FeoA-like" evidence="2">
    <location>
        <begin position="1"/>
        <end position="74"/>
    </location>
</feature>
<dbReference type="Proteomes" id="UP001139488">
    <property type="component" value="Unassembled WGS sequence"/>
</dbReference>
<sequence>MKLSELTAGQTARVAKMSGLSNEVRKKLMVMGVLPNTPVTVIRRAPMGDPLQLEVRGVSLAVRETIANDIEVELQQ</sequence>
<dbReference type="InterPro" id="IPR052713">
    <property type="entry name" value="FeoA"/>
</dbReference>
<evidence type="ECO:0000313" key="3">
    <source>
        <dbReference type="EMBL" id="MCJ2375687.1"/>
    </source>
</evidence>
<dbReference type="InterPro" id="IPR008988">
    <property type="entry name" value="Transcriptional_repressor_C"/>
</dbReference>
<evidence type="ECO:0000256" key="1">
    <source>
        <dbReference type="ARBA" id="ARBA00023004"/>
    </source>
</evidence>
<dbReference type="PANTHER" id="PTHR42954:SF2">
    <property type="entry name" value="FE(2+) TRANSPORT PROTEIN A"/>
    <property type="match status" value="1"/>
</dbReference>